<keyword evidence="5" id="KW-0418">Kinase</keyword>
<keyword evidence="1" id="KW-0963">Cytoplasm</keyword>
<dbReference type="Gene3D" id="3.30.70.890">
    <property type="entry name" value="GHMP kinase, C-terminal domain"/>
    <property type="match status" value="1"/>
</dbReference>
<name>A0A2H0BUN2_9BACT</name>
<proteinExistence type="predicted"/>
<keyword evidence="3" id="KW-0808">Transferase</keyword>
<reference evidence="11 12" key="1">
    <citation type="submission" date="2017-09" db="EMBL/GenBank/DDBJ databases">
        <title>Depth-based differentiation of microbial function through sediment-hosted aquifers and enrichment of novel symbionts in the deep terrestrial subsurface.</title>
        <authorList>
            <person name="Probst A.J."/>
            <person name="Ladd B."/>
            <person name="Jarett J.K."/>
            <person name="Geller-Mcgrath D.E."/>
            <person name="Sieber C.M."/>
            <person name="Emerson J.B."/>
            <person name="Anantharaman K."/>
            <person name="Thomas B.C."/>
            <person name="Malmstrom R."/>
            <person name="Stieglmeier M."/>
            <person name="Klingl A."/>
            <person name="Woyke T."/>
            <person name="Ryan C.M."/>
            <person name="Banfield J.F."/>
        </authorList>
    </citation>
    <scope>NUCLEOTIDE SEQUENCE [LARGE SCALE GENOMIC DNA]</scope>
    <source>
        <strain evidence="11">CG22_combo_CG10-13_8_21_14_all_38_20</strain>
    </source>
</reference>
<dbReference type="SUPFAM" id="SSF54211">
    <property type="entry name" value="Ribosomal protein S5 domain 2-like"/>
    <property type="match status" value="1"/>
</dbReference>
<evidence type="ECO:0000256" key="3">
    <source>
        <dbReference type="ARBA" id="ARBA00022679"/>
    </source>
</evidence>
<evidence type="ECO:0000256" key="2">
    <source>
        <dbReference type="ARBA" id="ARBA00022516"/>
    </source>
</evidence>
<keyword evidence="7" id="KW-0460">Magnesium</keyword>
<keyword evidence="4" id="KW-0547">Nucleotide-binding</keyword>
<evidence type="ECO:0000256" key="6">
    <source>
        <dbReference type="ARBA" id="ARBA00022840"/>
    </source>
</evidence>
<feature type="domain" description="GHMP kinase N-terminal" evidence="10">
    <location>
        <begin position="58"/>
        <end position="148"/>
    </location>
</feature>
<dbReference type="EMBL" id="PCTA01000033">
    <property type="protein sequence ID" value="PIP61239.1"/>
    <property type="molecule type" value="Genomic_DNA"/>
</dbReference>
<dbReference type="GO" id="GO:0004496">
    <property type="term" value="F:mevalonate kinase activity"/>
    <property type="evidence" value="ECO:0007669"/>
    <property type="project" value="InterPro"/>
</dbReference>
<organism evidence="11 12">
    <name type="scientific">Candidatus Roizmanbacteria bacterium CG22_combo_CG10-13_8_21_14_all_38_20</name>
    <dbReference type="NCBI Taxonomy" id="1974862"/>
    <lineage>
        <taxon>Bacteria</taxon>
        <taxon>Candidatus Roizmaniibacteriota</taxon>
    </lineage>
</organism>
<keyword evidence="8" id="KW-0443">Lipid metabolism</keyword>
<dbReference type="PANTHER" id="PTHR43290:SF2">
    <property type="entry name" value="MEVALONATE KINASE"/>
    <property type="match status" value="1"/>
</dbReference>
<dbReference type="Gene3D" id="3.30.230.10">
    <property type="match status" value="1"/>
</dbReference>
<evidence type="ECO:0000256" key="8">
    <source>
        <dbReference type="ARBA" id="ARBA00023098"/>
    </source>
</evidence>
<dbReference type="GO" id="GO:0019287">
    <property type="term" value="P:isopentenyl diphosphate biosynthetic process, mevalonate pathway"/>
    <property type="evidence" value="ECO:0007669"/>
    <property type="project" value="UniProtKB-UniPathway"/>
</dbReference>
<evidence type="ECO:0000259" key="10">
    <source>
        <dbReference type="Pfam" id="PF00288"/>
    </source>
</evidence>
<dbReference type="InterPro" id="IPR020568">
    <property type="entry name" value="Ribosomal_Su5_D2-typ_SF"/>
</dbReference>
<keyword evidence="6" id="KW-0067">ATP-binding</keyword>
<dbReference type="InterPro" id="IPR014721">
    <property type="entry name" value="Ribsml_uS5_D2-typ_fold_subgr"/>
</dbReference>
<dbReference type="InterPro" id="IPR006204">
    <property type="entry name" value="GHMP_kinase_N_dom"/>
</dbReference>
<evidence type="ECO:0000256" key="9">
    <source>
        <dbReference type="ARBA" id="ARBA00029438"/>
    </source>
</evidence>
<evidence type="ECO:0000313" key="11">
    <source>
        <dbReference type="EMBL" id="PIP61239.1"/>
    </source>
</evidence>
<evidence type="ECO:0000256" key="5">
    <source>
        <dbReference type="ARBA" id="ARBA00022777"/>
    </source>
</evidence>
<protein>
    <recommendedName>
        <fullName evidence="10">GHMP kinase N-terminal domain-containing protein</fullName>
    </recommendedName>
</protein>
<comment type="caution">
    <text evidence="11">The sequence shown here is derived from an EMBL/GenBank/DDBJ whole genome shotgun (WGS) entry which is preliminary data.</text>
</comment>
<dbReference type="PANTHER" id="PTHR43290">
    <property type="entry name" value="MEVALONATE KINASE"/>
    <property type="match status" value="1"/>
</dbReference>
<sequence length="310" mass="33955">MKVVISVPGKIIITGEHAVVYGKPALAAAVDKRLTVTLTTYPELREAGSRYAMTKGKLVKKAVEIMQNYLGAKFPTNFNLEIISDIPRGACMGSSAALGVGIVTAFLVATSGNSKLDHRLINELAYKVDKFQHGNPSGVDTSTVTFGGFVWYRKEFEFLKSLFKFQFKVANSLQHFYLINTGKPKESTKEMVEKFKPNSVDDFEIVTKQITQAIHDEDELSLMKGIKENGRLLEKAGMVSNSTASIIRSIEKSGGVAKISGGGGFKDKSGVLPVYHKNLNKLKQSIKKYGLEVMKANLGTEGVRIEKIVV</sequence>
<keyword evidence="2" id="KW-0444">Lipid biosynthesis</keyword>
<dbReference type="InterPro" id="IPR036554">
    <property type="entry name" value="GHMP_kinase_C_sf"/>
</dbReference>
<evidence type="ECO:0000313" key="12">
    <source>
        <dbReference type="Proteomes" id="UP000231246"/>
    </source>
</evidence>
<evidence type="ECO:0000256" key="4">
    <source>
        <dbReference type="ARBA" id="ARBA00022741"/>
    </source>
</evidence>
<gene>
    <name evidence="11" type="ORF">COW99_05650</name>
</gene>
<dbReference type="PRINTS" id="PR00959">
    <property type="entry name" value="MEVGALKINASE"/>
</dbReference>
<dbReference type="GO" id="GO:0005524">
    <property type="term" value="F:ATP binding"/>
    <property type="evidence" value="ECO:0007669"/>
    <property type="project" value="UniProtKB-KW"/>
</dbReference>
<comment type="pathway">
    <text evidence="9">Isoprenoid biosynthesis; isopentenyl diphosphate biosynthesis via mevalonate pathway; isopentenyl diphosphate from (R)-mevalonate: step 1/3.</text>
</comment>
<dbReference type="InterPro" id="IPR006205">
    <property type="entry name" value="Mev_gal_kin"/>
</dbReference>
<dbReference type="SUPFAM" id="SSF55060">
    <property type="entry name" value="GHMP Kinase, C-terminal domain"/>
    <property type="match status" value="1"/>
</dbReference>
<evidence type="ECO:0000256" key="7">
    <source>
        <dbReference type="ARBA" id="ARBA00022842"/>
    </source>
</evidence>
<dbReference type="GO" id="GO:0005829">
    <property type="term" value="C:cytosol"/>
    <property type="evidence" value="ECO:0007669"/>
    <property type="project" value="TreeGrafter"/>
</dbReference>
<accession>A0A2H0BUN2</accession>
<evidence type="ECO:0000256" key="1">
    <source>
        <dbReference type="ARBA" id="ARBA00022490"/>
    </source>
</evidence>
<dbReference type="UniPathway" id="UPA00057">
    <property type="reaction ID" value="UER00098"/>
</dbReference>
<dbReference type="Proteomes" id="UP000231246">
    <property type="component" value="Unassembled WGS sequence"/>
</dbReference>
<dbReference type="Pfam" id="PF00288">
    <property type="entry name" value="GHMP_kinases_N"/>
    <property type="match status" value="1"/>
</dbReference>
<dbReference type="AlphaFoldDB" id="A0A2H0BUN2"/>